<proteinExistence type="predicted"/>
<dbReference type="EMBL" id="MU006742">
    <property type="protein sequence ID" value="KAF2622747.1"/>
    <property type="molecule type" value="Genomic_DNA"/>
</dbReference>
<evidence type="ECO:0000313" key="1">
    <source>
        <dbReference type="EMBL" id="KAF2622747.1"/>
    </source>
</evidence>
<sequence>MQTTGEDYYDIPDDELPSANFAARPTREISELGLLVIDGLWTFTSFASSSFENTDGEDDTDDGPTPTTLTPETPLMPQPEMPRTLPDTPAITVTSLSRRQSLRQGIRSVGDVVAIVRRPSMRQKANTALPSAFNSTEYAPQDAARGRHLRHLSSKNDSKARKVLGIDERLLEKEVVKPMYSTDECEEEEKGTELLQANASFSRKSRVRETLERKQLARLRMDFVESEPDKSVDSPQSMLGTPVELYATPERQPGRFRPTSAIYGRRGTSTPVSPKTPSRFQRPQPRSDGRFAGDEDLEDLYQTRIYVPGPIHLEKHPALLRKDSVATLDPFASETDSIVVYFDGIGLIEEATDECLDRYWLNGQQQALQETDLDVMELEPLSPRSQQSSNRRMPPACSRSRQRHQAPPCHKALHKSAS</sequence>
<keyword evidence="2" id="KW-1185">Reference proteome</keyword>
<gene>
    <name evidence="1" type="ORF">BU25DRAFT_414997</name>
</gene>
<name>A0ACB6RP89_9PLEO</name>
<reference evidence="1" key="1">
    <citation type="journal article" date="2020" name="Stud. Mycol.">
        <title>101 Dothideomycetes genomes: a test case for predicting lifestyles and emergence of pathogens.</title>
        <authorList>
            <person name="Haridas S."/>
            <person name="Albert R."/>
            <person name="Binder M."/>
            <person name="Bloem J."/>
            <person name="Labutti K."/>
            <person name="Salamov A."/>
            <person name="Andreopoulos B."/>
            <person name="Baker S."/>
            <person name="Barry K."/>
            <person name="Bills G."/>
            <person name="Bluhm B."/>
            <person name="Cannon C."/>
            <person name="Castanera R."/>
            <person name="Culley D."/>
            <person name="Daum C."/>
            <person name="Ezra D."/>
            <person name="Gonzalez J."/>
            <person name="Henrissat B."/>
            <person name="Kuo A."/>
            <person name="Liang C."/>
            <person name="Lipzen A."/>
            <person name="Lutzoni F."/>
            <person name="Magnuson J."/>
            <person name="Mondo S."/>
            <person name="Nolan M."/>
            <person name="Ohm R."/>
            <person name="Pangilinan J."/>
            <person name="Park H.-J."/>
            <person name="Ramirez L."/>
            <person name="Alfaro M."/>
            <person name="Sun H."/>
            <person name="Tritt A."/>
            <person name="Yoshinaga Y."/>
            <person name="Zwiers L.-H."/>
            <person name="Turgeon B."/>
            <person name="Goodwin S."/>
            <person name="Spatafora J."/>
            <person name="Crous P."/>
            <person name="Grigoriev I."/>
        </authorList>
    </citation>
    <scope>NUCLEOTIDE SEQUENCE</scope>
    <source>
        <strain evidence="1">CBS 525.71</strain>
    </source>
</reference>
<protein>
    <submittedName>
        <fullName evidence="1">Uncharacterized protein</fullName>
    </submittedName>
</protein>
<dbReference type="Proteomes" id="UP000799754">
    <property type="component" value="Unassembled WGS sequence"/>
</dbReference>
<comment type="caution">
    <text evidence="1">The sequence shown here is derived from an EMBL/GenBank/DDBJ whole genome shotgun (WGS) entry which is preliminary data.</text>
</comment>
<accession>A0ACB6RP89</accession>
<organism evidence="1 2">
    <name type="scientific">Macroventuria anomochaeta</name>
    <dbReference type="NCBI Taxonomy" id="301207"/>
    <lineage>
        <taxon>Eukaryota</taxon>
        <taxon>Fungi</taxon>
        <taxon>Dikarya</taxon>
        <taxon>Ascomycota</taxon>
        <taxon>Pezizomycotina</taxon>
        <taxon>Dothideomycetes</taxon>
        <taxon>Pleosporomycetidae</taxon>
        <taxon>Pleosporales</taxon>
        <taxon>Pleosporineae</taxon>
        <taxon>Didymellaceae</taxon>
        <taxon>Macroventuria</taxon>
    </lineage>
</organism>
<evidence type="ECO:0000313" key="2">
    <source>
        <dbReference type="Proteomes" id="UP000799754"/>
    </source>
</evidence>